<comment type="caution">
    <text evidence="1">The sequence shown here is derived from an EMBL/GenBank/DDBJ whole genome shotgun (WGS) entry which is preliminary data.</text>
</comment>
<keyword evidence="2" id="KW-1185">Reference proteome</keyword>
<reference evidence="1 2" key="1">
    <citation type="journal article" date="2021" name="Front. Genet.">
        <title>Chromosome-Level Genome Assembly Reveals Significant Gene Expansion in the Toll and IMD Signaling Pathways of Dendrolimus kikuchii.</title>
        <authorList>
            <person name="Zhou J."/>
            <person name="Wu P."/>
            <person name="Xiong Z."/>
            <person name="Liu N."/>
            <person name="Zhao N."/>
            <person name="Ji M."/>
            <person name="Qiu Y."/>
            <person name="Yang B."/>
        </authorList>
    </citation>
    <scope>NUCLEOTIDE SEQUENCE [LARGE SCALE GENOMIC DNA]</scope>
    <source>
        <strain evidence="1">Ann1</strain>
    </source>
</reference>
<evidence type="ECO:0000313" key="1">
    <source>
        <dbReference type="EMBL" id="KAJ0170021.1"/>
    </source>
</evidence>
<proteinExistence type="predicted"/>
<accession>A0ACC1CEP5</accession>
<dbReference type="EMBL" id="CM034415">
    <property type="protein sequence ID" value="KAJ0170021.1"/>
    <property type="molecule type" value="Genomic_DNA"/>
</dbReference>
<organism evidence="1 2">
    <name type="scientific">Dendrolimus kikuchii</name>
    <dbReference type="NCBI Taxonomy" id="765133"/>
    <lineage>
        <taxon>Eukaryota</taxon>
        <taxon>Metazoa</taxon>
        <taxon>Ecdysozoa</taxon>
        <taxon>Arthropoda</taxon>
        <taxon>Hexapoda</taxon>
        <taxon>Insecta</taxon>
        <taxon>Pterygota</taxon>
        <taxon>Neoptera</taxon>
        <taxon>Endopterygota</taxon>
        <taxon>Lepidoptera</taxon>
        <taxon>Glossata</taxon>
        <taxon>Ditrysia</taxon>
        <taxon>Bombycoidea</taxon>
        <taxon>Lasiocampidae</taxon>
        <taxon>Dendrolimus</taxon>
    </lineage>
</organism>
<dbReference type="Proteomes" id="UP000824533">
    <property type="component" value="Linkage Group LG29"/>
</dbReference>
<sequence>MEAQFANVVDITNINICRCCLKNHCYKDISTEYYQCGEKEVYEDMLKDTFDVQIQHETRNGATSRRLICDDCISKLREAYTFKKMVMDNEARFQQYLDGLSFDESKFKSLVPSDFEMYNPDDSFEDNEVLANIKEEATKTNIKIKKKRKVSETRRKFSRNSSNPNAKIWDRSSKTRILRENSLKLLANSSICVFQWNKSRYRCFCCSEPFDDMNLLKEHTYTEHSLTDIERKMIKQQNLLVKVEISLLKCKICDKNLSDLDNLKNHLHNAHNVEFPSLEHLFVPFKIQDGGLTCQICYENFKLFRVLNIHMNKHYQKHICDKCGAGFSSLIFLNLHRTRLHRPFKCGRCKLDFKNKVDRKNHEIKAHNIQHERKKRFPCPFCDERFFQESAKVQHLVQKHDFEKPEFKCEFCSKSFITKSLVNNHTKYAHLKEKSHECDLCHSYFYSRSDLGRHKGTHVDGKKFSCNTCSSLFSSKESLRRHIKRSHL</sequence>
<evidence type="ECO:0000313" key="2">
    <source>
        <dbReference type="Proteomes" id="UP000824533"/>
    </source>
</evidence>
<protein>
    <submittedName>
        <fullName evidence="1">Uncharacterized protein</fullName>
    </submittedName>
</protein>
<name>A0ACC1CEP5_9NEOP</name>
<gene>
    <name evidence="1" type="ORF">K1T71_014627</name>
</gene>